<keyword evidence="3" id="KW-1003">Cell membrane</keyword>
<evidence type="ECO:0000256" key="1">
    <source>
        <dbReference type="ARBA" id="ARBA00004377"/>
    </source>
</evidence>
<evidence type="ECO:0000256" key="3">
    <source>
        <dbReference type="ARBA" id="ARBA00022475"/>
    </source>
</evidence>
<reference evidence="13 14" key="1">
    <citation type="submission" date="2018-01" db="EMBL/GenBank/DDBJ databases">
        <title>Denitrification phenotypes of diverse strains of Pseudomonas stutzeri.</title>
        <authorList>
            <person name="Milligan D.A."/>
            <person name="Bergaust L."/>
            <person name="Bakken L.R."/>
            <person name="Frostegard A."/>
        </authorList>
    </citation>
    <scope>NUCLEOTIDE SEQUENCE [LARGE SCALE GENOMIC DNA]</scope>
    <source>
        <strain evidence="13 14">DSM 50238</strain>
    </source>
</reference>
<dbReference type="Gene3D" id="3.55.40.10">
    <property type="entry name" value="minor pseudopilin epsh domain"/>
    <property type="match status" value="1"/>
</dbReference>
<keyword evidence="8 11" id="KW-0472">Membrane</keyword>
<evidence type="ECO:0000256" key="4">
    <source>
        <dbReference type="ARBA" id="ARBA00022481"/>
    </source>
</evidence>
<name>A0A8E2U529_9GAMM</name>
<evidence type="ECO:0000256" key="10">
    <source>
        <dbReference type="ARBA" id="ARBA00030775"/>
    </source>
</evidence>
<dbReference type="SUPFAM" id="SSF54523">
    <property type="entry name" value="Pili subunits"/>
    <property type="match status" value="1"/>
</dbReference>
<dbReference type="PROSITE" id="PS00409">
    <property type="entry name" value="PROKAR_NTER_METHYL"/>
    <property type="match status" value="1"/>
</dbReference>
<evidence type="ECO:0000259" key="12">
    <source>
        <dbReference type="Pfam" id="PF12019"/>
    </source>
</evidence>
<dbReference type="GO" id="GO:0015627">
    <property type="term" value="C:type II protein secretion system complex"/>
    <property type="evidence" value="ECO:0007669"/>
    <property type="project" value="InterPro"/>
</dbReference>
<keyword evidence="4" id="KW-0488">Methylation</keyword>
<dbReference type="RefSeq" id="WP_102827643.1">
    <property type="nucleotide sequence ID" value="NZ_CP065721.1"/>
</dbReference>
<evidence type="ECO:0000256" key="2">
    <source>
        <dbReference type="ARBA" id="ARBA00021549"/>
    </source>
</evidence>
<evidence type="ECO:0000256" key="6">
    <source>
        <dbReference type="ARBA" id="ARBA00022692"/>
    </source>
</evidence>
<comment type="subcellular location">
    <subcellularLocation>
        <location evidence="1">Cell inner membrane</location>
        <topology evidence="1">Single-pass membrane protein</topology>
    </subcellularLocation>
</comment>
<dbReference type="NCBIfam" id="TIGR02532">
    <property type="entry name" value="IV_pilin_GFxxxE"/>
    <property type="match status" value="1"/>
</dbReference>
<evidence type="ECO:0000256" key="11">
    <source>
        <dbReference type="SAM" id="Phobius"/>
    </source>
</evidence>
<accession>A0A8E2U529</accession>
<dbReference type="AlphaFoldDB" id="A0A8E2U529"/>
<evidence type="ECO:0000256" key="8">
    <source>
        <dbReference type="ARBA" id="ARBA00023136"/>
    </source>
</evidence>
<proteinExistence type="inferred from homology"/>
<feature type="transmembrane region" description="Helical" evidence="11">
    <location>
        <begin position="12"/>
        <end position="30"/>
    </location>
</feature>
<dbReference type="Proteomes" id="UP000235881">
    <property type="component" value="Unassembled WGS sequence"/>
</dbReference>
<protein>
    <recommendedName>
        <fullName evidence="2">Type II secretion system protein H</fullName>
    </recommendedName>
    <alternativeName>
        <fullName evidence="10">General secretion pathway protein H</fullName>
    </alternativeName>
</protein>
<dbReference type="Pfam" id="PF12019">
    <property type="entry name" value="GspH"/>
    <property type="match status" value="1"/>
</dbReference>
<feature type="domain" description="General secretion pathway GspH" evidence="12">
    <location>
        <begin position="42"/>
        <end position="152"/>
    </location>
</feature>
<evidence type="ECO:0000256" key="7">
    <source>
        <dbReference type="ARBA" id="ARBA00022989"/>
    </source>
</evidence>
<dbReference type="PANTHER" id="PTHR30093:SF41">
    <property type="entry name" value="TYPE II SECRETION SYSTEM PROTEIN H"/>
    <property type="match status" value="1"/>
</dbReference>
<dbReference type="InterPro" id="IPR022346">
    <property type="entry name" value="T2SS_GspH"/>
</dbReference>
<keyword evidence="14" id="KW-1185">Reference proteome</keyword>
<dbReference type="Pfam" id="PF07963">
    <property type="entry name" value="N_methyl"/>
    <property type="match status" value="1"/>
</dbReference>
<gene>
    <name evidence="13" type="ORF">CXK95_03650</name>
</gene>
<evidence type="ECO:0000256" key="9">
    <source>
        <dbReference type="ARBA" id="ARBA00025772"/>
    </source>
</evidence>
<dbReference type="InterPro" id="IPR045584">
    <property type="entry name" value="Pilin-like"/>
</dbReference>
<evidence type="ECO:0000313" key="14">
    <source>
        <dbReference type="Proteomes" id="UP000235881"/>
    </source>
</evidence>
<comment type="caution">
    <text evidence="13">The sequence shown here is derived from an EMBL/GenBank/DDBJ whole genome shotgun (WGS) entry which is preliminary data.</text>
</comment>
<evidence type="ECO:0000256" key="5">
    <source>
        <dbReference type="ARBA" id="ARBA00022519"/>
    </source>
</evidence>
<sequence length="162" mass="17204">MHHNRGFTLIELLVTVAILAILLGLAVPSFRSLIENNRTQTAANNLTGALQFARSEAIKRGVATQICRRNGNACANATTWGDGWLVKISGGDVLQVWDATANGTTVTGPAETLTFRPNGLLANALDDNEEFVVSITDCSNQPQYTIALSATGRVSSSKGNCE</sequence>
<comment type="similarity">
    <text evidence="9">Belongs to the GSP H family.</text>
</comment>
<dbReference type="GO" id="GO:0005886">
    <property type="term" value="C:plasma membrane"/>
    <property type="evidence" value="ECO:0007669"/>
    <property type="project" value="UniProtKB-SubCell"/>
</dbReference>
<keyword evidence="6 11" id="KW-0812">Transmembrane</keyword>
<keyword evidence="5" id="KW-0997">Cell inner membrane</keyword>
<keyword evidence="7 11" id="KW-1133">Transmembrane helix</keyword>
<dbReference type="GO" id="GO:0015628">
    <property type="term" value="P:protein secretion by the type II secretion system"/>
    <property type="evidence" value="ECO:0007669"/>
    <property type="project" value="InterPro"/>
</dbReference>
<dbReference type="PANTHER" id="PTHR30093">
    <property type="entry name" value="GENERAL SECRETION PATHWAY PROTEIN G"/>
    <property type="match status" value="1"/>
</dbReference>
<dbReference type="InterPro" id="IPR012902">
    <property type="entry name" value="N_methyl_site"/>
</dbReference>
<evidence type="ECO:0000313" key="13">
    <source>
        <dbReference type="EMBL" id="PNF78403.1"/>
    </source>
</evidence>
<organism evidence="13 14">
    <name type="scientific">Stutzerimonas degradans</name>
    <dbReference type="NCBI Taxonomy" id="2968968"/>
    <lineage>
        <taxon>Bacteria</taxon>
        <taxon>Pseudomonadati</taxon>
        <taxon>Pseudomonadota</taxon>
        <taxon>Gammaproteobacteria</taxon>
        <taxon>Pseudomonadales</taxon>
        <taxon>Pseudomonadaceae</taxon>
        <taxon>Stutzerimonas</taxon>
    </lineage>
</organism>
<dbReference type="EMBL" id="POUK01000001">
    <property type="protein sequence ID" value="PNF78403.1"/>
    <property type="molecule type" value="Genomic_DNA"/>
</dbReference>